<feature type="domain" description="Major facilitator superfamily (MFS) profile" evidence="2">
    <location>
        <begin position="1"/>
        <end position="263"/>
    </location>
</feature>
<dbReference type="Pfam" id="PF07690">
    <property type="entry name" value="MFS_1"/>
    <property type="match status" value="1"/>
</dbReference>
<dbReference type="PANTHER" id="PTHR11360:SF308">
    <property type="entry name" value="BLL3089 PROTEIN"/>
    <property type="match status" value="1"/>
</dbReference>
<dbReference type="PROSITE" id="PS50850">
    <property type="entry name" value="MFS"/>
    <property type="match status" value="1"/>
</dbReference>
<dbReference type="GO" id="GO:0022857">
    <property type="term" value="F:transmembrane transporter activity"/>
    <property type="evidence" value="ECO:0007669"/>
    <property type="project" value="InterPro"/>
</dbReference>
<feature type="transmembrane region" description="Helical" evidence="1">
    <location>
        <begin position="122"/>
        <end position="143"/>
    </location>
</feature>
<sequence>VAILGFPLGVAVFPGLAVWLTGELGWRMAWGAIALALGVFLIPLLLWLLKGHSVRHKNFVAQTEGEAGAVVSQHRRRQWSRAEVLRDPRFYLICIAITAPSFISTGLFFHQAHLAAAKGWTMAWMASAFVAYTVGAIGSNLAFGPLIDRFGARRLLPYYLYPLVLTCLTILCFDHPLSAIALTLFLGLTSGSGQTLVGAAWPEFYGVLHLGAIRAMVISTSVGASALSPFILGWLIDRGATMEVIAVGFLVYLTVAIGGIMLA</sequence>
<evidence type="ECO:0000256" key="1">
    <source>
        <dbReference type="SAM" id="Phobius"/>
    </source>
</evidence>
<gene>
    <name evidence="3" type="ORF">METZ01_LOCUS436249</name>
</gene>
<keyword evidence="1" id="KW-0812">Transmembrane</keyword>
<feature type="transmembrane region" description="Helical" evidence="1">
    <location>
        <begin position="90"/>
        <end position="110"/>
    </location>
</feature>
<evidence type="ECO:0000313" key="3">
    <source>
        <dbReference type="EMBL" id="SVD83395.1"/>
    </source>
</evidence>
<proteinExistence type="predicted"/>
<feature type="transmembrane region" description="Helical" evidence="1">
    <location>
        <begin position="242"/>
        <end position="262"/>
    </location>
</feature>
<feature type="transmembrane region" description="Helical" evidence="1">
    <location>
        <begin position="155"/>
        <end position="173"/>
    </location>
</feature>
<dbReference type="PANTHER" id="PTHR11360">
    <property type="entry name" value="MONOCARBOXYLATE TRANSPORTER"/>
    <property type="match status" value="1"/>
</dbReference>
<dbReference type="InterPro" id="IPR050327">
    <property type="entry name" value="Proton-linked_MCT"/>
</dbReference>
<protein>
    <recommendedName>
        <fullName evidence="2">Major facilitator superfamily (MFS) profile domain-containing protein</fullName>
    </recommendedName>
</protein>
<dbReference type="EMBL" id="UINC01176321">
    <property type="protein sequence ID" value="SVD83395.1"/>
    <property type="molecule type" value="Genomic_DNA"/>
</dbReference>
<feature type="non-terminal residue" evidence="3">
    <location>
        <position position="263"/>
    </location>
</feature>
<feature type="transmembrane region" description="Helical" evidence="1">
    <location>
        <begin position="27"/>
        <end position="49"/>
    </location>
</feature>
<organism evidence="3">
    <name type="scientific">marine metagenome</name>
    <dbReference type="NCBI Taxonomy" id="408172"/>
    <lineage>
        <taxon>unclassified sequences</taxon>
        <taxon>metagenomes</taxon>
        <taxon>ecological metagenomes</taxon>
    </lineage>
</organism>
<evidence type="ECO:0000259" key="2">
    <source>
        <dbReference type="PROSITE" id="PS50850"/>
    </source>
</evidence>
<dbReference type="AlphaFoldDB" id="A0A382YKQ4"/>
<dbReference type="Gene3D" id="1.20.1250.20">
    <property type="entry name" value="MFS general substrate transporter like domains"/>
    <property type="match status" value="1"/>
</dbReference>
<feature type="transmembrane region" description="Helical" evidence="1">
    <location>
        <begin position="213"/>
        <end position="236"/>
    </location>
</feature>
<name>A0A382YKQ4_9ZZZZ</name>
<dbReference type="InterPro" id="IPR011701">
    <property type="entry name" value="MFS"/>
</dbReference>
<reference evidence="3" key="1">
    <citation type="submission" date="2018-05" db="EMBL/GenBank/DDBJ databases">
        <authorList>
            <person name="Lanie J.A."/>
            <person name="Ng W.-L."/>
            <person name="Kazmierczak K.M."/>
            <person name="Andrzejewski T.M."/>
            <person name="Davidsen T.M."/>
            <person name="Wayne K.J."/>
            <person name="Tettelin H."/>
            <person name="Glass J.I."/>
            <person name="Rusch D."/>
            <person name="Podicherti R."/>
            <person name="Tsui H.-C.T."/>
            <person name="Winkler M.E."/>
        </authorList>
    </citation>
    <scope>NUCLEOTIDE SEQUENCE</scope>
</reference>
<keyword evidence="1" id="KW-1133">Transmembrane helix</keyword>
<dbReference type="InterPro" id="IPR036259">
    <property type="entry name" value="MFS_trans_sf"/>
</dbReference>
<keyword evidence="1" id="KW-0472">Membrane</keyword>
<feature type="non-terminal residue" evidence="3">
    <location>
        <position position="1"/>
    </location>
</feature>
<accession>A0A382YKQ4</accession>
<dbReference type="SUPFAM" id="SSF103473">
    <property type="entry name" value="MFS general substrate transporter"/>
    <property type="match status" value="1"/>
</dbReference>
<dbReference type="InterPro" id="IPR020846">
    <property type="entry name" value="MFS_dom"/>
</dbReference>